<protein>
    <submittedName>
        <fullName evidence="1">Uncharacterized protein</fullName>
    </submittedName>
</protein>
<keyword evidence="2" id="KW-1185">Reference proteome</keyword>
<organism evidence="1 2">
    <name type="scientific">Entomophthora muscae</name>
    <dbReference type="NCBI Taxonomy" id="34485"/>
    <lineage>
        <taxon>Eukaryota</taxon>
        <taxon>Fungi</taxon>
        <taxon>Fungi incertae sedis</taxon>
        <taxon>Zoopagomycota</taxon>
        <taxon>Entomophthoromycotina</taxon>
        <taxon>Entomophthoromycetes</taxon>
        <taxon>Entomophthorales</taxon>
        <taxon>Entomophthoraceae</taxon>
        <taxon>Entomophthora</taxon>
    </lineage>
</organism>
<reference evidence="1" key="1">
    <citation type="submission" date="2022-04" db="EMBL/GenBank/DDBJ databases">
        <title>Genome of the entomopathogenic fungus Entomophthora muscae.</title>
        <authorList>
            <person name="Elya C."/>
            <person name="Lovett B.R."/>
            <person name="Lee E."/>
            <person name="Macias A.M."/>
            <person name="Hajek A.E."/>
            <person name="De Bivort B.L."/>
            <person name="Kasson M.T."/>
            <person name="De Fine Licht H.H."/>
            <person name="Stajich J.E."/>
        </authorList>
    </citation>
    <scope>NUCLEOTIDE SEQUENCE</scope>
    <source>
        <strain evidence="1">Berkeley</strain>
    </source>
</reference>
<proteinExistence type="predicted"/>
<dbReference type="Proteomes" id="UP001165960">
    <property type="component" value="Unassembled WGS sequence"/>
</dbReference>
<gene>
    <name evidence="1" type="ORF">DSO57_1028596</name>
</gene>
<comment type="caution">
    <text evidence="1">The sequence shown here is derived from an EMBL/GenBank/DDBJ whole genome shotgun (WGS) entry which is preliminary data.</text>
</comment>
<sequence length="103" mass="12099">MVPEGILMAQSMAACNFPKFSGNNVEWWIAQYKRFCKEYLVSKPDMVFNVHQFLAKKPTKWHDIILKFDSWEEWKAMAAKRFGDKTLISSKNLKPSRSRNTKP</sequence>
<evidence type="ECO:0000313" key="1">
    <source>
        <dbReference type="EMBL" id="KAJ9076193.1"/>
    </source>
</evidence>
<evidence type="ECO:0000313" key="2">
    <source>
        <dbReference type="Proteomes" id="UP001165960"/>
    </source>
</evidence>
<name>A0ACC2TND8_9FUNG</name>
<dbReference type="EMBL" id="QTSX02002312">
    <property type="protein sequence ID" value="KAJ9076193.1"/>
    <property type="molecule type" value="Genomic_DNA"/>
</dbReference>
<accession>A0ACC2TND8</accession>